<evidence type="ECO:0000256" key="2">
    <source>
        <dbReference type="ARBA" id="ARBA00022729"/>
    </source>
</evidence>
<evidence type="ECO:0000256" key="8">
    <source>
        <dbReference type="PIRSR" id="PIRSR000862-1"/>
    </source>
</evidence>
<dbReference type="Gene3D" id="3.40.50.1820">
    <property type="entry name" value="alpha/beta hydrolase"/>
    <property type="match status" value="1"/>
</dbReference>
<sequence>MFTWAITVDPEVYMDSTQLITSKGYPCENHYITTEDGFILNMQRIPHGRAPKCDKFRLHIRPKPVVILQHGLEASSSNWLDNLANESLAYLLADAGADVWLGNVRGNMYSRNHTKLSPDQEEFWAWSWDEMAAYDLPAMLDYVTRTTGQKQVHYVGHSQGTLIGFAGFTSNKTLAAMVKQFYALAPVAKVHHIESPIRLLAPFAKDIAAFYELLGRGEFLQYNRKLMDFLAKYVCTRLGEYLCENVLFVLGGTDSSHLNITRVPVYVAHNPGGTSVQNILHFAQGVNIDAFQKFDFGSAAENTMHYNQSTPPTYQLEDLTVPTVTYTGGRDSLADPDDCAWLLSHLPASILRAHLSFPEWEHLDFIWAYDASKLCYSDIIKRIFTAP</sequence>
<dbReference type="Pfam" id="PF04083">
    <property type="entry name" value="Abhydro_lipase"/>
    <property type="match status" value="1"/>
</dbReference>
<dbReference type="SUPFAM" id="SSF53474">
    <property type="entry name" value="alpha/beta-Hydrolases"/>
    <property type="match status" value="1"/>
</dbReference>
<organism evidence="10 11">
    <name type="scientific">Pomacea canaliculata</name>
    <name type="common">Golden apple snail</name>
    <dbReference type="NCBI Taxonomy" id="400727"/>
    <lineage>
        <taxon>Eukaryota</taxon>
        <taxon>Metazoa</taxon>
        <taxon>Spiralia</taxon>
        <taxon>Lophotrochozoa</taxon>
        <taxon>Mollusca</taxon>
        <taxon>Gastropoda</taxon>
        <taxon>Caenogastropoda</taxon>
        <taxon>Architaenioglossa</taxon>
        <taxon>Ampullarioidea</taxon>
        <taxon>Ampullariidae</taxon>
        <taxon>Pomacea</taxon>
    </lineage>
</organism>
<feature type="active site" description="Nucleophile" evidence="8">
    <location>
        <position position="158"/>
    </location>
</feature>
<dbReference type="STRING" id="400727.A0A2T7PZM7"/>
<dbReference type="GO" id="GO:0016042">
    <property type="term" value="P:lipid catabolic process"/>
    <property type="evidence" value="ECO:0007669"/>
    <property type="project" value="UniProtKB-KW"/>
</dbReference>
<keyword evidence="3 7" id="KW-0378">Hydrolase</keyword>
<evidence type="ECO:0000313" key="10">
    <source>
        <dbReference type="EMBL" id="PVD38871.1"/>
    </source>
</evidence>
<proteinExistence type="inferred from homology"/>
<evidence type="ECO:0000256" key="3">
    <source>
        <dbReference type="ARBA" id="ARBA00022801"/>
    </source>
</evidence>
<feature type="domain" description="Partial AB-hydrolase lipase" evidence="9">
    <location>
        <begin position="17"/>
        <end position="82"/>
    </location>
</feature>
<dbReference type="AlphaFoldDB" id="A0A2T7PZM7"/>
<evidence type="ECO:0000313" key="11">
    <source>
        <dbReference type="Proteomes" id="UP000245119"/>
    </source>
</evidence>
<gene>
    <name evidence="10" type="ORF">C0Q70_01496</name>
</gene>
<evidence type="ECO:0000256" key="7">
    <source>
        <dbReference type="PIRNR" id="PIRNR000862"/>
    </source>
</evidence>
<evidence type="ECO:0000256" key="5">
    <source>
        <dbReference type="ARBA" id="ARBA00023098"/>
    </source>
</evidence>
<evidence type="ECO:0000256" key="4">
    <source>
        <dbReference type="ARBA" id="ARBA00022963"/>
    </source>
</evidence>
<name>A0A2T7PZM7_POMCA</name>
<dbReference type="InterPro" id="IPR006693">
    <property type="entry name" value="AB_hydrolase_lipase"/>
</dbReference>
<dbReference type="PIRSF" id="PIRSF000862">
    <property type="entry name" value="Steryl_ester_lip"/>
    <property type="match status" value="1"/>
</dbReference>
<dbReference type="EMBL" id="PZQS01000001">
    <property type="protein sequence ID" value="PVD38871.1"/>
    <property type="molecule type" value="Genomic_DNA"/>
</dbReference>
<dbReference type="InterPro" id="IPR025483">
    <property type="entry name" value="Lipase_euk"/>
</dbReference>
<keyword evidence="4 7" id="KW-0442">Lipid degradation</keyword>
<dbReference type="InterPro" id="IPR029058">
    <property type="entry name" value="AB_hydrolase_fold"/>
</dbReference>
<dbReference type="PANTHER" id="PTHR11005">
    <property type="entry name" value="LYSOSOMAL ACID LIPASE-RELATED"/>
    <property type="match status" value="1"/>
</dbReference>
<evidence type="ECO:0000256" key="1">
    <source>
        <dbReference type="ARBA" id="ARBA00010701"/>
    </source>
</evidence>
<feature type="active site" description="Charge relay system" evidence="8">
    <location>
        <position position="331"/>
    </location>
</feature>
<dbReference type="Proteomes" id="UP000245119">
    <property type="component" value="Linkage Group LG1"/>
</dbReference>
<reference evidence="10 11" key="1">
    <citation type="submission" date="2018-04" db="EMBL/GenBank/DDBJ databases">
        <title>The genome of golden apple snail Pomacea canaliculata provides insight into stress tolerance and invasive adaptation.</title>
        <authorList>
            <person name="Liu C."/>
            <person name="Liu B."/>
            <person name="Ren Y."/>
            <person name="Zhang Y."/>
            <person name="Wang H."/>
            <person name="Li S."/>
            <person name="Jiang F."/>
            <person name="Yin L."/>
            <person name="Zhang G."/>
            <person name="Qian W."/>
            <person name="Fan W."/>
        </authorList>
    </citation>
    <scope>NUCLEOTIDE SEQUENCE [LARGE SCALE GENOMIC DNA]</scope>
    <source>
        <strain evidence="10">SZHN2017</strain>
        <tissue evidence="10">Muscle</tissue>
    </source>
</reference>
<keyword evidence="2" id="KW-0732">Signal</keyword>
<evidence type="ECO:0000256" key="6">
    <source>
        <dbReference type="ARBA" id="ARBA00023180"/>
    </source>
</evidence>
<dbReference type="OrthoDB" id="9974421at2759"/>
<keyword evidence="5" id="KW-0443">Lipid metabolism</keyword>
<evidence type="ECO:0000259" key="9">
    <source>
        <dbReference type="Pfam" id="PF04083"/>
    </source>
</evidence>
<accession>A0A2T7PZM7</accession>
<comment type="caution">
    <text evidence="10">The sequence shown here is derived from an EMBL/GenBank/DDBJ whole genome shotgun (WGS) entry which is preliminary data.</text>
</comment>
<dbReference type="FunFam" id="3.40.50.1820:FF:000021">
    <property type="entry name" value="Lipase"/>
    <property type="match status" value="1"/>
</dbReference>
<feature type="active site" description="Charge relay system" evidence="8">
    <location>
        <position position="362"/>
    </location>
</feature>
<keyword evidence="11" id="KW-1185">Reference proteome</keyword>
<comment type="similarity">
    <text evidence="1 7">Belongs to the AB hydrolase superfamily. Lipase family.</text>
</comment>
<protein>
    <recommendedName>
        <fullName evidence="7">Lipase</fullName>
    </recommendedName>
</protein>
<keyword evidence="6" id="KW-0325">Glycoprotein</keyword>
<dbReference type="GO" id="GO:0016788">
    <property type="term" value="F:hydrolase activity, acting on ester bonds"/>
    <property type="evidence" value="ECO:0007669"/>
    <property type="project" value="InterPro"/>
</dbReference>